<proteinExistence type="predicted"/>
<dbReference type="InterPro" id="IPR011009">
    <property type="entry name" value="Kinase-like_dom_sf"/>
</dbReference>
<dbReference type="InterPro" id="IPR002575">
    <property type="entry name" value="Aminoglycoside_PTrfase"/>
</dbReference>
<dbReference type="Gene3D" id="3.90.1200.10">
    <property type="match status" value="1"/>
</dbReference>
<dbReference type="Pfam" id="PF01636">
    <property type="entry name" value="APH"/>
    <property type="match status" value="1"/>
</dbReference>
<reference evidence="3 5" key="2">
    <citation type="submission" date="2019-12" db="EMBL/GenBank/DDBJ databases">
        <title>Full genome sequence of a Bacillus safensis strain isolated from commercially available natto in Indonesia.</title>
        <authorList>
            <person name="Yoshida M."/>
            <person name="Uomi M."/>
            <person name="Waturangi D."/>
            <person name="Ekaputri J.J."/>
            <person name="Setiamarga D.H.E."/>
        </authorList>
    </citation>
    <scope>NUCLEOTIDE SEQUENCE [LARGE SCALE GENOMIC DNA]</scope>
    <source>
        <strain evidence="3 5">IDN1</strain>
    </source>
</reference>
<reference evidence="2 4" key="1">
    <citation type="submission" date="2016-05" db="EMBL/GenBank/DDBJ databases">
        <title>Complete Genome and Methylome Analysis of Psychrotrophic Bacterial Isolates from Antarctic Lake Untersee.</title>
        <authorList>
            <person name="Fomenkov A."/>
            <person name="Akimov V.N."/>
            <person name="Vasilyeva L.V."/>
            <person name="Andersen D."/>
            <person name="Vincze T."/>
            <person name="Roberts R.J."/>
        </authorList>
    </citation>
    <scope>NUCLEOTIDE SEQUENCE [LARGE SCALE GENOMIC DNA]</scope>
    <source>
        <strain evidence="2 4">U14-5</strain>
    </source>
</reference>
<dbReference type="GO" id="GO:0016740">
    <property type="term" value="F:transferase activity"/>
    <property type="evidence" value="ECO:0007669"/>
    <property type="project" value="UniProtKB-KW"/>
</dbReference>
<evidence type="ECO:0000313" key="2">
    <source>
        <dbReference type="EMBL" id="APT45646.1"/>
    </source>
</evidence>
<dbReference type="SUPFAM" id="SSF56112">
    <property type="entry name" value="Protein kinase-like (PK-like)"/>
    <property type="match status" value="1"/>
</dbReference>
<sequence length="270" mass="31297">MKIDMNWLGQILGSEWHISPAGGATGDAYFATHNDQKLFLKRNTSPFLAVLSAEGIVPKLVWTKRMENGDVITAQHWLSGRELKPKDMNDRPVAEQLRKIHTSKELLDMLKRLEKHSLDPESILMHLKQSILNEQIDSQDISRAIQYLEKHVEAVHFEDKVVCHCDLNHNNWLLTDENQLYLIDWDGAMIADPAIDLGPLLYHYVEEENWESWLSMYGAPLTDNLRKRMAWYVLAETVSFVVWHKRKGNEKAQKEVQAELNALLKRLNIH</sequence>
<dbReference type="Proteomes" id="UP000185426">
    <property type="component" value="Chromosome"/>
</dbReference>
<dbReference type="EMBL" id="AP021906">
    <property type="protein sequence ID" value="BBP91642.1"/>
    <property type="molecule type" value="Genomic_DNA"/>
</dbReference>
<evidence type="ECO:0000313" key="4">
    <source>
        <dbReference type="Proteomes" id="UP000185426"/>
    </source>
</evidence>
<organism evidence="2 4">
    <name type="scientific">Bacillus safensis</name>
    <dbReference type="NCBI Taxonomy" id="561879"/>
    <lineage>
        <taxon>Bacteria</taxon>
        <taxon>Bacillati</taxon>
        <taxon>Bacillota</taxon>
        <taxon>Bacilli</taxon>
        <taxon>Bacillales</taxon>
        <taxon>Bacillaceae</taxon>
        <taxon>Bacillus</taxon>
    </lineage>
</organism>
<dbReference type="AlphaFoldDB" id="A0A1L6ZGL9"/>
<feature type="domain" description="Aminoglycoside phosphotransferase" evidence="1">
    <location>
        <begin position="21"/>
        <end position="230"/>
    </location>
</feature>
<evidence type="ECO:0000259" key="1">
    <source>
        <dbReference type="Pfam" id="PF01636"/>
    </source>
</evidence>
<keyword evidence="2" id="KW-0808">Transferase</keyword>
<dbReference type="EMBL" id="CP015607">
    <property type="protein sequence ID" value="APT45646.1"/>
    <property type="molecule type" value="Genomic_DNA"/>
</dbReference>
<dbReference type="PANTHER" id="PTHR40086">
    <property type="entry name" value="PHOSPHOTRANSFERASE YTMP-RELATED"/>
    <property type="match status" value="1"/>
</dbReference>
<name>A0A1L6ZGL9_BACIA</name>
<evidence type="ECO:0000313" key="5">
    <source>
        <dbReference type="Proteomes" id="UP000464658"/>
    </source>
</evidence>
<gene>
    <name evidence="2" type="ORF">BSA145_06885</name>
    <name evidence="3" type="ORF">BsIDN1_52600</name>
</gene>
<dbReference type="PANTHER" id="PTHR40086:SF1">
    <property type="entry name" value="CELL CYCLE REGULATOR CCRZ"/>
    <property type="match status" value="1"/>
</dbReference>
<accession>A0A1L6ZGL9</accession>
<dbReference type="InterPro" id="IPR052077">
    <property type="entry name" value="CcrZ_PhaseVar_Mediator"/>
</dbReference>
<protein>
    <submittedName>
        <fullName evidence="2">Phosphotransferase</fullName>
    </submittedName>
</protein>
<evidence type="ECO:0000313" key="3">
    <source>
        <dbReference type="EMBL" id="BBP91642.1"/>
    </source>
</evidence>
<dbReference type="Proteomes" id="UP000464658">
    <property type="component" value="Chromosome"/>
</dbReference>